<reference evidence="14" key="1">
    <citation type="journal article" date="2019" name="Int. J. Syst. Evol. Microbiol.">
        <title>The Global Catalogue of Microorganisms (GCM) 10K type strain sequencing project: providing services to taxonomists for standard genome sequencing and annotation.</title>
        <authorList>
            <consortium name="The Broad Institute Genomics Platform"/>
            <consortium name="The Broad Institute Genome Sequencing Center for Infectious Disease"/>
            <person name="Wu L."/>
            <person name="Ma J."/>
        </authorList>
    </citation>
    <scope>NUCLEOTIDE SEQUENCE [LARGE SCALE GENOMIC DNA]</scope>
    <source>
        <strain evidence="14">JCM 17809</strain>
    </source>
</reference>
<dbReference type="InterPro" id="IPR009721">
    <property type="entry name" value="O-acyltransferase_WSD1_C"/>
</dbReference>
<dbReference type="EC" id="2.3.1.20" evidence="4"/>
<keyword evidence="6" id="KW-0808">Transferase</keyword>
<comment type="similarity">
    <text evidence="3">Belongs to the long-chain O-acyltransferase family.</text>
</comment>
<dbReference type="Gene3D" id="3.30.559.10">
    <property type="entry name" value="Chloramphenicol acetyltransferase-like domain"/>
    <property type="match status" value="1"/>
</dbReference>
<evidence type="ECO:0000256" key="2">
    <source>
        <dbReference type="ARBA" id="ARBA00005189"/>
    </source>
</evidence>
<evidence type="ECO:0000256" key="7">
    <source>
        <dbReference type="ARBA" id="ARBA00022798"/>
    </source>
</evidence>
<dbReference type="EMBL" id="BAABGM010000003">
    <property type="protein sequence ID" value="GAA4399057.1"/>
    <property type="molecule type" value="Genomic_DNA"/>
</dbReference>
<protein>
    <recommendedName>
        <fullName evidence="4">diacylglycerol O-acyltransferase</fullName>
        <ecNumber evidence="4">2.3.1.20</ecNumber>
    </recommendedName>
</protein>
<dbReference type="Pfam" id="PF03007">
    <property type="entry name" value="WS_DGAT_cat"/>
    <property type="match status" value="1"/>
</dbReference>
<dbReference type="Pfam" id="PF06974">
    <property type="entry name" value="WS_DGAT_C"/>
    <property type="match status" value="1"/>
</dbReference>
<comment type="caution">
    <text evidence="13">The sequence shown here is derived from an EMBL/GenBank/DDBJ whole genome shotgun (WGS) entry which is preliminary data.</text>
</comment>
<dbReference type="SUPFAM" id="SSF52777">
    <property type="entry name" value="CoA-dependent acyltransferases"/>
    <property type="match status" value="1"/>
</dbReference>
<dbReference type="PANTHER" id="PTHR31650">
    <property type="entry name" value="O-ACYLTRANSFERASE (WSD1-LIKE) FAMILY PROTEIN"/>
    <property type="match status" value="1"/>
</dbReference>
<organism evidence="13 14">
    <name type="scientific">Fodinibacter luteus</name>
    <dbReference type="NCBI Taxonomy" id="552064"/>
    <lineage>
        <taxon>Bacteria</taxon>
        <taxon>Bacillati</taxon>
        <taxon>Actinomycetota</taxon>
        <taxon>Actinomycetes</taxon>
        <taxon>Micrococcales</taxon>
        <taxon>Intrasporangiaceae</taxon>
        <taxon>Fodinibacter (ex Wang et al. 2009)</taxon>
    </lineage>
</organism>
<comment type="pathway">
    <text evidence="2">Lipid metabolism.</text>
</comment>
<keyword evidence="14" id="KW-1185">Reference proteome</keyword>
<proteinExistence type="inferred from homology"/>
<evidence type="ECO:0000256" key="9">
    <source>
        <dbReference type="ARBA" id="ARBA00023315"/>
    </source>
</evidence>
<dbReference type="PANTHER" id="PTHR31650:SF1">
    <property type="entry name" value="WAX ESTER SYNTHASE_DIACYLGLYCEROL ACYLTRANSFERASE 4-RELATED"/>
    <property type="match status" value="1"/>
</dbReference>
<evidence type="ECO:0000256" key="6">
    <source>
        <dbReference type="ARBA" id="ARBA00022679"/>
    </source>
</evidence>
<evidence type="ECO:0000256" key="3">
    <source>
        <dbReference type="ARBA" id="ARBA00009587"/>
    </source>
</evidence>
<comment type="pathway">
    <text evidence="1">Glycerolipid metabolism; triacylglycerol biosynthesis.</text>
</comment>
<evidence type="ECO:0000256" key="4">
    <source>
        <dbReference type="ARBA" id="ARBA00013244"/>
    </source>
</evidence>
<evidence type="ECO:0000256" key="5">
    <source>
        <dbReference type="ARBA" id="ARBA00022516"/>
    </source>
</evidence>
<evidence type="ECO:0000256" key="8">
    <source>
        <dbReference type="ARBA" id="ARBA00023098"/>
    </source>
</evidence>
<evidence type="ECO:0000259" key="12">
    <source>
        <dbReference type="Pfam" id="PF06974"/>
    </source>
</evidence>
<evidence type="ECO:0000256" key="1">
    <source>
        <dbReference type="ARBA" id="ARBA00004771"/>
    </source>
</evidence>
<comment type="catalytic activity">
    <reaction evidence="10">
        <text>an acyl-CoA + a 1,2-diacyl-sn-glycerol = a triacyl-sn-glycerol + CoA</text>
        <dbReference type="Rhea" id="RHEA:10868"/>
        <dbReference type="ChEBI" id="CHEBI:17815"/>
        <dbReference type="ChEBI" id="CHEBI:57287"/>
        <dbReference type="ChEBI" id="CHEBI:58342"/>
        <dbReference type="ChEBI" id="CHEBI:64615"/>
        <dbReference type="EC" id="2.3.1.20"/>
    </reaction>
</comment>
<evidence type="ECO:0000259" key="11">
    <source>
        <dbReference type="Pfam" id="PF03007"/>
    </source>
</evidence>
<accession>A0ABP8K0Y1</accession>
<keyword evidence="7" id="KW-0319">Glycerol metabolism</keyword>
<name>A0ABP8K0Y1_9MICO</name>
<dbReference type="InterPro" id="IPR004255">
    <property type="entry name" value="O-acyltransferase_WSD1_N"/>
</dbReference>
<keyword evidence="8" id="KW-0443">Lipid metabolism</keyword>
<evidence type="ECO:0000313" key="13">
    <source>
        <dbReference type="EMBL" id="GAA4399057.1"/>
    </source>
</evidence>
<evidence type="ECO:0000313" key="14">
    <source>
        <dbReference type="Proteomes" id="UP001500945"/>
    </source>
</evidence>
<dbReference type="InterPro" id="IPR023213">
    <property type="entry name" value="CAT-like_dom_sf"/>
</dbReference>
<feature type="domain" description="O-acyltransferase WSD1-like N-terminal" evidence="11">
    <location>
        <begin position="29"/>
        <end position="270"/>
    </location>
</feature>
<dbReference type="InterPro" id="IPR045034">
    <property type="entry name" value="O-acyltransferase_WSD1-like"/>
</dbReference>
<keyword evidence="9" id="KW-0012">Acyltransferase</keyword>
<keyword evidence="5" id="KW-0444">Lipid biosynthesis</keyword>
<feature type="domain" description="O-acyltransferase WSD1 C-terminal" evidence="12">
    <location>
        <begin position="310"/>
        <end position="445"/>
    </location>
</feature>
<sequence>MRDTNAFAWYMEQDPLLRSTVVVVLMLGGAPDWDRLTERLERLTRVSPAFRQKVVQPPLRLATPRWVVDPDFDLSWHIRRFEAAQPRTLATVLEFARKTGMAGLDRDRPLWEVTFIEELDGGQTAVVVKLHHSLTDGIGGMDLARLLFDVESDPGDPGPMPEAPQGETLGTVDLVRDALGYGWSRLFDLSREVLTSAPAEAAHAIRHPRRTLTETVTTVQSVARFLQPASDTLSPVMTGRHMAWHYDVLQFPLADILNAAHAAGAKLNDAFLSGVTAGLRMYHERHGEQVDELRVTMPVSIRKDGDPIGGNRITLMRFKVPVSITDPGERMRETHDRCEPMKADRSLPFTDLLAGALNLLPRAYVGGMLKHIDFLASNVPGIPVPLYLSGAPVDGFYAFGPTIGAALNITLMSYCDTCFVGINTDTGAVPDPDVLMECMRDGFDEVLSVAGRAGHAVLPNGAS</sequence>
<evidence type="ECO:0000256" key="10">
    <source>
        <dbReference type="ARBA" id="ARBA00048109"/>
    </source>
</evidence>
<gene>
    <name evidence="13" type="ORF">GCM10023168_05810</name>
</gene>
<dbReference type="Proteomes" id="UP001500945">
    <property type="component" value="Unassembled WGS sequence"/>
</dbReference>